<evidence type="ECO:0000313" key="2">
    <source>
        <dbReference type="EMBL" id="OJT08343.1"/>
    </source>
</evidence>
<evidence type="ECO:0000313" key="4">
    <source>
        <dbReference type="EMBL" id="OJT13606.1"/>
    </source>
</evidence>
<proteinExistence type="predicted"/>
<gene>
    <name evidence="3" type="ORF">TRAPUB_12723</name>
    <name evidence="2" type="ORF">TRAPUB_761</name>
    <name evidence="4" type="ORF">TRAPUB_9848</name>
</gene>
<dbReference type="EMBL" id="MNAD01001060">
    <property type="protein sequence ID" value="OJT08343.1"/>
    <property type="molecule type" value="Genomic_DNA"/>
</dbReference>
<feature type="region of interest" description="Disordered" evidence="1">
    <location>
        <begin position="338"/>
        <end position="384"/>
    </location>
</feature>
<evidence type="ECO:0000256" key="1">
    <source>
        <dbReference type="SAM" id="MobiDB-lite"/>
    </source>
</evidence>
<feature type="compositionally biased region" description="Basic and acidic residues" evidence="1">
    <location>
        <begin position="338"/>
        <end position="350"/>
    </location>
</feature>
<reference evidence="3 5" key="1">
    <citation type="submission" date="2016-10" db="EMBL/GenBank/DDBJ databases">
        <title>Genome sequence of the basidiomycete white-rot fungus Trametes pubescens.</title>
        <authorList>
            <person name="Makela M.R."/>
            <person name="Granchi Z."/>
            <person name="Peng M."/>
            <person name="De Vries R.P."/>
            <person name="Grigoriev I."/>
            <person name="Riley R."/>
            <person name="Hilden K."/>
        </authorList>
    </citation>
    <scope>NUCLEOTIDE SEQUENCE [LARGE SCALE GENOMIC DNA]</scope>
    <source>
        <strain evidence="3 5">FBCC735</strain>
    </source>
</reference>
<dbReference type="Proteomes" id="UP000184267">
    <property type="component" value="Unassembled WGS sequence"/>
</dbReference>
<dbReference type="AlphaFoldDB" id="A0A1M2VT33"/>
<accession>A0A1M2VT33</accession>
<dbReference type="EMBL" id="MNAD01000736">
    <property type="protein sequence ID" value="OJT10754.1"/>
    <property type="molecule type" value="Genomic_DNA"/>
</dbReference>
<protein>
    <submittedName>
        <fullName evidence="3">Uncharacterized protein</fullName>
    </submittedName>
</protein>
<name>A0A1M2VT33_TRAPU</name>
<keyword evidence="5" id="KW-1185">Reference proteome</keyword>
<dbReference type="EMBL" id="MNAD01000378">
    <property type="protein sequence ID" value="OJT13606.1"/>
    <property type="molecule type" value="Genomic_DNA"/>
</dbReference>
<dbReference type="STRING" id="154538.A0A1M2VT33"/>
<feature type="compositionally biased region" description="Basic and acidic residues" evidence="1">
    <location>
        <begin position="362"/>
        <end position="371"/>
    </location>
</feature>
<feature type="compositionally biased region" description="Basic residues" evidence="1">
    <location>
        <begin position="351"/>
        <end position="361"/>
    </location>
</feature>
<evidence type="ECO:0000313" key="5">
    <source>
        <dbReference type="Proteomes" id="UP000184267"/>
    </source>
</evidence>
<feature type="region of interest" description="Disordered" evidence="1">
    <location>
        <begin position="1"/>
        <end position="20"/>
    </location>
</feature>
<dbReference type="OrthoDB" id="3253416at2759"/>
<dbReference type="OMA" id="IWNAFLM"/>
<sequence length="384" mass="44207">MAPTHSQKTRRAKLTVAQKAERRERLEDLSRAIQDAQDTYTETAKEIAGKHHRTLGWTKNQLFISGRVIKQRRGPNVWNAFVRAKLAEANEDLPAGRRWKLKDFVKSRGVELTRQYAALASSERATLREGLLNMREQRVRVVRANPRAIQKDADNSFKILKNEMTALCHRTSMQVFYFTVRGSADHYQTPKFFATRAGENFVREVLGMEPETLAYKFESWVVNKMDNTAPLNTALPKVPKAISMCRKYIQKGLESLLREIGFKTAKKVTMNYDNYEAKIVETFGVALVGFPCKVGNPGTIGTKNVYRLLDALEREDDDEKRCYWAQLSDDELAARKEANKRREADGEQVYKPRKAYKRKAAPSREQRAHDIVEEDEDEDEELDE</sequence>
<organism evidence="3 5">
    <name type="scientific">Trametes pubescens</name>
    <name type="common">White-rot fungus</name>
    <dbReference type="NCBI Taxonomy" id="154538"/>
    <lineage>
        <taxon>Eukaryota</taxon>
        <taxon>Fungi</taxon>
        <taxon>Dikarya</taxon>
        <taxon>Basidiomycota</taxon>
        <taxon>Agaricomycotina</taxon>
        <taxon>Agaricomycetes</taxon>
        <taxon>Polyporales</taxon>
        <taxon>Polyporaceae</taxon>
        <taxon>Trametes</taxon>
    </lineage>
</organism>
<feature type="compositionally biased region" description="Acidic residues" evidence="1">
    <location>
        <begin position="372"/>
        <end position="384"/>
    </location>
</feature>
<comment type="caution">
    <text evidence="3">The sequence shown here is derived from an EMBL/GenBank/DDBJ whole genome shotgun (WGS) entry which is preliminary data.</text>
</comment>
<evidence type="ECO:0000313" key="3">
    <source>
        <dbReference type="EMBL" id="OJT10754.1"/>
    </source>
</evidence>